<keyword evidence="2" id="KW-1185">Reference proteome</keyword>
<reference evidence="1" key="1">
    <citation type="submission" date="2021-01" db="EMBL/GenBank/DDBJ databases">
        <title>Adiantum capillus-veneris genome.</title>
        <authorList>
            <person name="Fang Y."/>
            <person name="Liao Q."/>
        </authorList>
    </citation>
    <scope>NUCLEOTIDE SEQUENCE</scope>
    <source>
        <strain evidence="1">H3</strain>
        <tissue evidence="1">Leaf</tissue>
    </source>
</reference>
<dbReference type="AlphaFoldDB" id="A0A9D4VAU2"/>
<protein>
    <submittedName>
        <fullName evidence="1">Uncharacterized protein</fullName>
    </submittedName>
</protein>
<proteinExistence type="predicted"/>
<evidence type="ECO:0000313" key="2">
    <source>
        <dbReference type="Proteomes" id="UP000886520"/>
    </source>
</evidence>
<organism evidence="1 2">
    <name type="scientific">Adiantum capillus-veneris</name>
    <name type="common">Maidenhair fern</name>
    <dbReference type="NCBI Taxonomy" id="13818"/>
    <lineage>
        <taxon>Eukaryota</taxon>
        <taxon>Viridiplantae</taxon>
        <taxon>Streptophyta</taxon>
        <taxon>Embryophyta</taxon>
        <taxon>Tracheophyta</taxon>
        <taxon>Polypodiopsida</taxon>
        <taxon>Polypodiidae</taxon>
        <taxon>Polypodiales</taxon>
        <taxon>Pteridineae</taxon>
        <taxon>Pteridaceae</taxon>
        <taxon>Vittarioideae</taxon>
        <taxon>Adiantum</taxon>
    </lineage>
</organism>
<dbReference type="Proteomes" id="UP000886520">
    <property type="component" value="Chromosome 2"/>
</dbReference>
<name>A0A9D4VAU2_ADICA</name>
<comment type="caution">
    <text evidence="1">The sequence shown here is derived from an EMBL/GenBank/DDBJ whole genome shotgun (WGS) entry which is preliminary data.</text>
</comment>
<evidence type="ECO:0000313" key="1">
    <source>
        <dbReference type="EMBL" id="KAI5082326.1"/>
    </source>
</evidence>
<accession>A0A9D4VAU2</accession>
<gene>
    <name evidence="1" type="ORF">GOP47_0002069</name>
</gene>
<dbReference type="EMBL" id="JABFUD020000003">
    <property type="protein sequence ID" value="KAI5082326.1"/>
    <property type="molecule type" value="Genomic_DNA"/>
</dbReference>
<sequence length="93" mass="10064">MQRTILASIIAKFCPTQFRGPKEKGIKAIGFLQAFATPSEKRSGLNSSASSPHMVLSWWIASTGTHTNNPFEISRSPTFILEKASLARSVAGV</sequence>